<keyword evidence="1 4" id="KW-0489">Methyltransferase</keyword>
<dbReference type="GO" id="GO:0032259">
    <property type="term" value="P:methylation"/>
    <property type="evidence" value="ECO:0007669"/>
    <property type="project" value="UniProtKB-KW"/>
</dbReference>
<gene>
    <name evidence="4" type="primary">rsmC</name>
    <name evidence="4" type="ORF">NtB2_00497</name>
</gene>
<dbReference type="InterPro" id="IPR046977">
    <property type="entry name" value="RsmC/RlmG"/>
</dbReference>
<dbReference type="SUPFAM" id="SSF53335">
    <property type="entry name" value="S-adenosyl-L-methionine-dependent methyltransferases"/>
    <property type="match status" value="1"/>
</dbReference>
<dbReference type="Gene3D" id="3.40.50.150">
    <property type="entry name" value="Vaccinia Virus protein VP39"/>
    <property type="match status" value="1"/>
</dbReference>
<evidence type="ECO:0000313" key="4">
    <source>
        <dbReference type="EMBL" id="GBG96386.1"/>
    </source>
</evidence>
<dbReference type="Pfam" id="PF05175">
    <property type="entry name" value="MTS"/>
    <property type="match status" value="1"/>
</dbReference>
<keyword evidence="2 4" id="KW-0808">Transferase</keyword>
<protein>
    <submittedName>
        <fullName evidence="4">16S rRNA methyltransferase</fullName>
    </submittedName>
</protein>
<dbReference type="GO" id="GO:0008757">
    <property type="term" value="F:S-adenosylmethionine-dependent methyltransferase activity"/>
    <property type="evidence" value="ECO:0007669"/>
    <property type="project" value="InterPro"/>
</dbReference>
<keyword evidence="5" id="KW-1185">Reference proteome</keyword>
<dbReference type="PANTHER" id="PTHR47816">
    <property type="entry name" value="RIBOSOMAL RNA SMALL SUBUNIT METHYLTRANSFERASE C"/>
    <property type="match status" value="1"/>
</dbReference>
<organism evidence="4 5">
    <name type="scientific">Lactococcus termiticola</name>
    <dbReference type="NCBI Taxonomy" id="2169526"/>
    <lineage>
        <taxon>Bacteria</taxon>
        <taxon>Bacillati</taxon>
        <taxon>Bacillota</taxon>
        <taxon>Bacilli</taxon>
        <taxon>Lactobacillales</taxon>
        <taxon>Streptococcaceae</taxon>
        <taxon>Lactococcus</taxon>
    </lineage>
</organism>
<sequence>MYYEDNRDLAHDEKELSISLLGLPMRFMTDAGVFSKSAIDYGTRVLIDNFEPGQAKSLLDVGCGYGAMGLPLAKKHGLALTMVDVNSRALELAEKNALLNQVAVESIKLSDQYEALAGETFDSIVSNPPIRAGKEVVHGILSGAIDHLNPQGHLTIVIQKKQGAPSAQKKMLEVFGNCELVAKDKGYWILRSVKS</sequence>
<proteinExistence type="predicted"/>
<evidence type="ECO:0000256" key="1">
    <source>
        <dbReference type="ARBA" id="ARBA00022603"/>
    </source>
</evidence>
<evidence type="ECO:0000313" key="5">
    <source>
        <dbReference type="Proteomes" id="UP000245021"/>
    </source>
</evidence>
<feature type="domain" description="Methyltransferase small" evidence="3">
    <location>
        <begin position="25"/>
        <end position="191"/>
    </location>
</feature>
<comment type="caution">
    <text evidence="4">The sequence shown here is derived from an EMBL/GenBank/DDBJ whole genome shotgun (WGS) entry which is preliminary data.</text>
</comment>
<dbReference type="Proteomes" id="UP000245021">
    <property type="component" value="Unassembled WGS sequence"/>
</dbReference>
<accession>A0A2R5HEX0</accession>
<reference evidence="4 5" key="1">
    <citation type="journal article" date="2018" name="Genome Announc.">
        <title>Draft Genome Sequence of Lactococcus sp. Strain NtB2 (JCM 32569), Isolated from the Gut of the Higher Termite Nasutitermes takasagoensis.</title>
        <authorList>
            <person name="Noda S."/>
            <person name="Aihara C."/>
            <person name="Yuki M."/>
            <person name="Ohkuma M."/>
        </authorList>
    </citation>
    <scope>NUCLEOTIDE SEQUENCE [LARGE SCALE GENOMIC DNA]</scope>
    <source>
        <strain evidence="4 5">NtB2</strain>
    </source>
</reference>
<dbReference type="PANTHER" id="PTHR47816:SF4">
    <property type="entry name" value="RIBOSOMAL RNA SMALL SUBUNIT METHYLTRANSFERASE C"/>
    <property type="match status" value="1"/>
</dbReference>
<dbReference type="AlphaFoldDB" id="A0A2R5HEX0"/>
<evidence type="ECO:0000256" key="2">
    <source>
        <dbReference type="ARBA" id="ARBA00022679"/>
    </source>
</evidence>
<evidence type="ECO:0000259" key="3">
    <source>
        <dbReference type="Pfam" id="PF05175"/>
    </source>
</evidence>
<dbReference type="CDD" id="cd02440">
    <property type="entry name" value="AdoMet_MTases"/>
    <property type="match status" value="1"/>
</dbReference>
<dbReference type="EMBL" id="BFFO01000002">
    <property type="protein sequence ID" value="GBG96386.1"/>
    <property type="molecule type" value="Genomic_DNA"/>
</dbReference>
<name>A0A2R5HEX0_9LACT</name>
<dbReference type="InterPro" id="IPR029063">
    <property type="entry name" value="SAM-dependent_MTases_sf"/>
</dbReference>
<dbReference type="InterPro" id="IPR007848">
    <property type="entry name" value="Small_mtfrase_dom"/>
</dbReference>